<evidence type="ECO:0000313" key="2">
    <source>
        <dbReference type="Proteomes" id="UP000184304"/>
    </source>
</evidence>
<dbReference type="Proteomes" id="UP000184304">
    <property type="component" value="Unassembled WGS sequence"/>
</dbReference>
<dbReference type="VEuPathDB" id="FungiDB:ASPTUDRAFT_47287"/>
<protein>
    <submittedName>
        <fullName evidence="1">Uncharacterized protein</fullName>
    </submittedName>
</protein>
<keyword evidence="2" id="KW-1185">Reference proteome</keyword>
<reference evidence="2" key="1">
    <citation type="journal article" date="2017" name="Genome Biol.">
        <title>Comparative genomics reveals high biological diversity and specific adaptations in the industrially and medically important fungal genus Aspergillus.</title>
        <authorList>
            <person name="de Vries R.P."/>
            <person name="Riley R."/>
            <person name="Wiebenga A."/>
            <person name="Aguilar-Osorio G."/>
            <person name="Amillis S."/>
            <person name="Uchima C.A."/>
            <person name="Anderluh G."/>
            <person name="Asadollahi M."/>
            <person name="Askin M."/>
            <person name="Barry K."/>
            <person name="Battaglia E."/>
            <person name="Bayram O."/>
            <person name="Benocci T."/>
            <person name="Braus-Stromeyer S.A."/>
            <person name="Caldana C."/>
            <person name="Canovas D."/>
            <person name="Cerqueira G.C."/>
            <person name="Chen F."/>
            <person name="Chen W."/>
            <person name="Choi C."/>
            <person name="Clum A."/>
            <person name="Dos Santos R.A."/>
            <person name="Damasio A.R."/>
            <person name="Diallinas G."/>
            <person name="Emri T."/>
            <person name="Fekete E."/>
            <person name="Flipphi M."/>
            <person name="Freyberg S."/>
            <person name="Gallo A."/>
            <person name="Gournas C."/>
            <person name="Habgood R."/>
            <person name="Hainaut M."/>
            <person name="Harispe M.L."/>
            <person name="Henrissat B."/>
            <person name="Hilden K.S."/>
            <person name="Hope R."/>
            <person name="Hossain A."/>
            <person name="Karabika E."/>
            <person name="Karaffa L."/>
            <person name="Karanyi Z."/>
            <person name="Krasevec N."/>
            <person name="Kuo A."/>
            <person name="Kusch H."/>
            <person name="LaButti K."/>
            <person name="Lagendijk E.L."/>
            <person name="Lapidus A."/>
            <person name="Levasseur A."/>
            <person name="Lindquist E."/>
            <person name="Lipzen A."/>
            <person name="Logrieco A.F."/>
            <person name="MacCabe A."/>
            <person name="Maekelae M.R."/>
            <person name="Malavazi I."/>
            <person name="Melin P."/>
            <person name="Meyer V."/>
            <person name="Mielnichuk N."/>
            <person name="Miskei M."/>
            <person name="Molnar A.P."/>
            <person name="Mule G."/>
            <person name="Ngan C.Y."/>
            <person name="Orejas M."/>
            <person name="Orosz E."/>
            <person name="Ouedraogo J.P."/>
            <person name="Overkamp K.M."/>
            <person name="Park H.-S."/>
            <person name="Perrone G."/>
            <person name="Piumi F."/>
            <person name="Punt P.J."/>
            <person name="Ram A.F."/>
            <person name="Ramon A."/>
            <person name="Rauscher S."/>
            <person name="Record E."/>
            <person name="Riano-Pachon D.M."/>
            <person name="Robert V."/>
            <person name="Roehrig J."/>
            <person name="Ruller R."/>
            <person name="Salamov A."/>
            <person name="Salih N.S."/>
            <person name="Samson R.A."/>
            <person name="Sandor E."/>
            <person name="Sanguinetti M."/>
            <person name="Schuetze T."/>
            <person name="Sepcic K."/>
            <person name="Shelest E."/>
            <person name="Sherlock G."/>
            <person name="Sophianopoulou V."/>
            <person name="Squina F.M."/>
            <person name="Sun H."/>
            <person name="Susca A."/>
            <person name="Todd R.B."/>
            <person name="Tsang A."/>
            <person name="Unkles S.E."/>
            <person name="van de Wiele N."/>
            <person name="van Rossen-Uffink D."/>
            <person name="Oliveira J.V."/>
            <person name="Vesth T.C."/>
            <person name="Visser J."/>
            <person name="Yu J.-H."/>
            <person name="Zhou M."/>
            <person name="Andersen M.R."/>
            <person name="Archer D.B."/>
            <person name="Baker S.E."/>
            <person name="Benoit I."/>
            <person name="Brakhage A.A."/>
            <person name="Braus G.H."/>
            <person name="Fischer R."/>
            <person name="Frisvad J.C."/>
            <person name="Goldman G.H."/>
            <person name="Houbraken J."/>
            <person name="Oakley B."/>
            <person name="Pocsi I."/>
            <person name="Scazzocchio C."/>
            <person name="Seiboth B."/>
            <person name="vanKuyk P.A."/>
            <person name="Wortman J."/>
            <person name="Dyer P.S."/>
            <person name="Grigoriev I.V."/>
        </authorList>
    </citation>
    <scope>NUCLEOTIDE SEQUENCE [LARGE SCALE GENOMIC DNA]</scope>
    <source>
        <strain evidence="2">CBS 134.48</strain>
    </source>
</reference>
<evidence type="ECO:0000313" key="1">
    <source>
        <dbReference type="EMBL" id="OJI80235.1"/>
    </source>
</evidence>
<organism evidence="1 2">
    <name type="scientific">Aspergillus tubingensis (strain CBS 134.48)</name>
    <dbReference type="NCBI Taxonomy" id="767770"/>
    <lineage>
        <taxon>Eukaryota</taxon>
        <taxon>Fungi</taxon>
        <taxon>Dikarya</taxon>
        <taxon>Ascomycota</taxon>
        <taxon>Pezizomycotina</taxon>
        <taxon>Eurotiomycetes</taxon>
        <taxon>Eurotiomycetidae</taxon>
        <taxon>Eurotiales</taxon>
        <taxon>Aspergillaceae</taxon>
        <taxon>Aspergillus</taxon>
        <taxon>Aspergillus subgen. Circumdati</taxon>
    </lineage>
</organism>
<gene>
    <name evidence="1" type="ORF">ASPTUDRAFT_47287</name>
</gene>
<name>A0A1L9MTM9_ASPTC</name>
<sequence length="133" mass="14629">MADRCVHALPQIVGLHLQKPQHFHYSHGSTGPTLFSSQLRFLWCLIITDSCIALLSGIGDAIASCFADNHHHSYNRLVSPSRFKERALHKLSIPLPLGCGIYHTIYLPICSGLGLPFLLPRSSIAPQDTLAAF</sequence>
<proteinExistence type="predicted"/>
<dbReference type="AlphaFoldDB" id="A0A1L9MTM9"/>
<dbReference type="EMBL" id="KV878207">
    <property type="protein sequence ID" value="OJI80235.1"/>
    <property type="molecule type" value="Genomic_DNA"/>
</dbReference>
<accession>A0A1L9MTM9</accession>